<keyword evidence="2" id="KW-0862">Zinc</keyword>
<comment type="caution">
    <text evidence="8">The sequence shown here is derived from an EMBL/GenBank/DDBJ whole genome shotgun (WGS) entry which is preliminary data.</text>
</comment>
<feature type="region of interest" description="Disordered" evidence="7">
    <location>
        <begin position="131"/>
        <end position="173"/>
    </location>
</feature>
<organism evidence="8 9">
    <name type="scientific">Colletotrichum higginsianum (strain IMI 349063)</name>
    <name type="common">Crucifer anthracnose fungus</name>
    <dbReference type="NCBI Taxonomy" id="759273"/>
    <lineage>
        <taxon>Eukaryota</taxon>
        <taxon>Fungi</taxon>
        <taxon>Dikarya</taxon>
        <taxon>Ascomycota</taxon>
        <taxon>Pezizomycotina</taxon>
        <taxon>Sordariomycetes</taxon>
        <taxon>Hypocreomycetidae</taxon>
        <taxon>Glomerellales</taxon>
        <taxon>Glomerellaceae</taxon>
        <taxon>Colletotrichum</taxon>
        <taxon>Colletotrichum destructivum species complex</taxon>
    </lineage>
</organism>
<dbReference type="GO" id="GO:0003677">
    <property type="term" value="F:DNA binding"/>
    <property type="evidence" value="ECO:0007669"/>
    <property type="project" value="UniProtKB-KW"/>
</dbReference>
<evidence type="ECO:0000313" key="8">
    <source>
        <dbReference type="EMBL" id="OBR15057.1"/>
    </source>
</evidence>
<dbReference type="VEuPathDB" id="FungiDB:CH63R_00237"/>
<dbReference type="AlphaFoldDB" id="A0A1B7YSQ3"/>
<keyword evidence="9" id="KW-1185">Reference proteome</keyword>
<dbReference type="RefSeq" id="XP_018163574.1">
    <property type="nucleotide sequence ID" value="XM_018295212.1"/>
</dbReference>
<evidence type="ECO:0000256" key="7">
    <source>
        <dbReference type="SAM" id="MobiDB-lite"/>
    </source>
</evidence>
<accession>A0A1B7YSQ3</accession>
<dbReference type="Proteomes" id="UP000092177">
    <property type="component" value="Chromosome 1"/>
</dbReference>
<dbReference type="InterPro" id="IPR051615">
    <property type="entry name" value="Transcr_Regulatory_Elem"/>
</dbReference>
<reference evidence="9" key="1">
    <citation type="journal article" date="2017" name="BMC Genomics">
        <title>Gapless genome assembly of Colletotrichum higginsianum reveals chromosome structure and association of transposable elements with secondary metabolite gene clusters.</title>
        <authorList>
            <person name="Dallery J.-F."/>
            <person name="Lapalu N."/>
            <person name="Zampounis A."/>
            <person name="Pigne S."/>
            <person name="Luyten I."/>
            <person name="Amselem J."/>
            <person name="Wittenberg A.H.J."/>
            <person name="Zhou S."/>
            <person name="de Queiroz M.V."/>
            <person name="Robin G.P."/>
            <person name="Auger A."/>
            <person name="Hainaut M."/>
            <person name="Henrissat B."/>
            <person name="Kim K.-T."/>
            <person name="Lee Y.-H."/>
            <person name="Lespinet O."/>
            <person name="Schwartz D.C."/>
            <person name="Thon M.R."/>
            <person name="O'Connell R.J."/>
        </authorList>
    </citation>
    <scope>NUCLEOTIDE SEQUENCE [LARGE SCALE GENOMIC DNA]</scope>
    <source>
        <strain evidence="9">IMI 349063</strain>
    </source>
</reference>
<dbReference type="KEGG" id="chig:CH63R_00237"/>
<dbReference type="EMBL" id="LTAN01000001">
    <property type="protein sequence ID" value="OBR15057.1"/>
    <property type="molecule type" value="Genomic_DNA"/>
</dbReference>
<name>A0A1B7YSQ3_COLHI</name>
<evidence type="ECO:0000256" key="4">
    <source>
        <dbReference type="ARBA" id="ARBA00023125"/>
    </source>
</evidence>
<dbReference type="PANTHER" id="PTHR31313:SF83">
    <property type="entry name" value="ZN(II)2CYS6 TRANSCRIPTION FACTOR (EUROFUNG)"/>
    <property type="match status" value="1"/>
</dbReference>
<protein>
    <submittedName>
        <fullName evidence="8">C6 transcription factor</fullName>
    </submittedName>
</protein>
<dbReference type="PANTHER" id="PTHR31313">
    <property type="entry name" value="TY1 ENHANCER ACTIVATOR"/>
    <property type="match status" value="1"/>
</dbReference>
<evidence type="ECO:0000256" key="5">
    <source>
        <dbReference type="ARBA" id="ARBA00023163"/>
    </source>
</evidence>
<dbReference type="CDD" id="cd12148">
    <property type="entry name" value="fungal_TF_MHR"/>
    <property type="match status" value="1"/>
</dbReference>
<evidence type="ECO:0000313" key="9">
    <source>
        <dbReference type="Proteomes" id="UP000092177"/>
    </source>
</evidence>
<evidence type="ECO:0000256" key="1">
    <source>
        <dbReference type="ARBA" id="ARBA00022723"/>
    </source>
</evidence>
<keyword evidence="3" id="KW-0805">Transcription regulation</keyword>
<dbReference type="GO" id="GO:0046872">
    <property type="term" value="F:metal ion binding"/>
    <property type="evidence" value="ECO:0007669"/>
    <property type="project" value="UniProtKB-KW"/>
</dbReference>
<gene>
    <name evidence="8" type="ORF">CH63R_00237</name>
</gene>
<evidence type="ECO:0000256" key="3">
    <source>
        <dbReference type="ARBA" id="ARBA00023015"/>
    </source>
</evidence>
<dbReference type="GeneID" id="28859319"/>
<keyword evidence="1" id="KW-0479">Metal-binding</keyword>
<evidence type="ECO:0000256" key="6">
    <source>
        <dbReference type="ARBA" id="ARBA00023242"/>
    </source>
</evidence>
<dbReference type="OrthoDB" id="2154091at2759"/>
<keyword evidence="5" id="KW-0804">Transcription</keyword>
<evidence type="ECO:0000256" key="2">
    <source>
        <dbReference type="ARBA" id="ARBA00022833"/>
    </source>
</evidence>
<sequence length="188" mass="20805">MILLHRPFLQSTRPFQGFTLSETGRFDVHTVSCRKAAQWIATILQIYHKNFTLRKLPISAVHCAFTAAVIFLADATSEDDELQQESLKNLKTCYRSLQGMRTAWGWSERAISALEQIAIRWKVEIPGVEAAAPPTGMDCEDETTSTSTHLRKGGPSGGEVPIPADDSSAQQPVDNWLDLDTLLSCSVE</sequence>
<proteinExistence type="predicted"/>
<keyword evidence="4" id="KW-0238">DNA-binding</keyword>
<keyword evidence="6" id="KW-0539">Nucleus</keyword>